<dbReference type="OMA" id="WAHYLVE"/>
<name>A0A1M2VVG4_TRAPU</name>
<protein>
    <submittedName>
        <fullName evidence="2">Purine nucleoside permease</fullName>
    </submittedName>
</protein>
<dbReference type="STRING" id="154538.A0A1M2VVG4"/>
<sequence>MVHTQFTPEEAAWHGIPEFNLLERNITVPGFSPLFPQAHCTNDGSICQAVTGESEINAASSMTALVLSPAFDLKRTYFLIAGIAGINPKQGTLGSVGFARYAVQVALQREIDAREMPANFSTGYFAQGTTFPGIYPQDIYGTEVFELNDDLRQVAIALAKRGTLADDERAQQYRANFANDSAYGAGAAPPSVIACDTATSDVYWSGKVLGEAFEDATTMLTNGTGTYCTSQQEDNAILEAFVRGARAGLVDFARIISMRTGANFDRQYPGQTAGEALYTNSPGWNVSLKNIAAAGVPIVTGIVSEWRARFEEGIKPSNYIGDILGSLGGTPDFGPGSVFAKVDRTQ</sequence>
<dbReference type="AlphaFoldDB" id="A0A1M2VVG4"/>
<dbReference type="GO" id="GO:0055085">
    <property type="term" value="P:transmembrane transport"/>
    <property type="evidence" value="ECO:0007669"/>
    <property type="project" value="InterPro"/>
</dbReference>
<evidence type="ECO:0000256" key="1">
    <source>
        <dbReference type="PIRNR" id="PIRNR013171"/>
    </source>
</evidence>
<gene>
    <name evidence="2" type="ORF">TRAPUB_11923</name>
</gene>
<dbReference type="PANTHER" id="PTHR38643">
    <property type="entry name" value="PURINE NUCLEOSIDE PERMEASE C285.05-RELATED"/>
    <property type="match status" value="1"/>
</dbReference>
<evidence type="ECO:0000313" key="3">
    <source>
        <dbReference type="Proteomes" id="UP000184267"/>
    </source>
</evidence>
<comment type="similarity">
    <text evidence="1">Belongs to the NUP family.</text>
</comment>
<proteinExistence type="inferred from homology"/>
<dbReference type="Proteomes" id="UP000184267">
    <property type="component" value="Unassembled WGS sequence"/>
</dbReference>
<keyword evidence="3" id="KW-1185">Reference proteome</keyword>
<dbReference type="OrthoDB" id="2331083at2759"/>
<accession>A0A1M2VVG4</accession>
<comment type="caution">
    <text evidence="2">The sequence shown here is derived from an EMBL/GenBank/DDBJ whole genome shotgun (WGS) entry which is preliminary data.</text>
</comment>
<dbReference type="Pfam" id="PF06516">
    <property type="entry name" value="NUP"/>
    <property type="match status" value="1"/>
</dbReference>
<dbReference type="GO" id="GO:0005783">
    <property type="term" value="C:endoplasmic reticulum"/>
    <property type="evidence" value="ECO:0007669"/>
    <property type="project" value="TreeGrafter"/>
</dbReference>
<organism evidence="2 3">
    <name type="scientific">Trametes pubescens</name>
    <name type="common">White-rot fungus</name>
    <dbReference type="NCBI Taxonomy" id="154538"/>
    <lineage>
        <taxon>Eukaryota</taxon>
        <taxon>Fungi</taxon>
        <taxon>Dikarya</taxon>
        <taxon>Basidiomycota</taxon>
        <taxon>Agaricomycotina</taxon>
        <taxon>Agaricomycetes</taxon>
        <taxon>Polyporales</taxon>
        <taxon>Polyporaceae</taxon>
        <taxon>Trametes</taxon>
    </lineage>
</organism>
<dbReference type="EMBL" id="MNAD01000626">
    <property type="protein sequence ID" value="OJT11558.1"/>
    <property type="molecule type" value="Genomic_DNA"/>
</dbReference>
<dbReference type="PANTHER" id="PTHR38643:SF1">
    <property type="entry name" value="PURINE NUCLEOSIDE PERMEASE C285.05-RELATED"/>
    <property type="match status" value="1"/>
</dbReference>
<keyword evidence="1" id="KW-0813">Transport</keyword>
<comment type="function">
    <text evidence="1">Nucleoside permease that transports adenosine and guanosine.</text>
</comment>
<evidence type="ECO:0000313" key="2">
    <source>
        <dbReference type="EMBL" id="OJT11558.1"/>
    </source>
</evidence>
<dbReference type="InterPro" id="IPR009486">
    <property type="entry name" value="Pur_nuclsid_perm"/>
</dbReference>
<reference evidence="2 3" key="1">
    <citation type="submission" date="2016-10" db="EMBL/GenBank/DDBJ databases">
        <title>Genome sequence of the basidiomycete white-rot fungus Trametes pubescens.</title>
        <authorList>
            <person name="Makela M.R."/>
            <person name="Granchi Z."/>
            <person name="Peng M."/>
            <person name="De Vries R.P."/>
            <person name="Grigoriev I."/>
            <person name="Riley R."/>
            <person name="Hilden K."/>
        </authorList>
    </citation>
    <scope>NUCLEOTIDE SEQUENCE [LARGE SCALE GENOMIC DNA]</scope>
    <source>
        <strain evidence="2 3">FBCC735</strain>
    </source>
</reference>
<dbReference type="PIRSF" id="PIRSF013171">
    <property type="entry name" value="Pur_nuclsid_perm"/>
    <property type="match status" value="1"/>
</dbReference>